<dbReference type="PANTHER" id="PTHR23292">
    <property type="entry name" value="LIPOPOLYSACCHARIDE-INDUCED TUMOR NECROSIS FACTOR-ALPHA FACTOR"/>
    <property type="match status" value="1"/>
</dbReference>
<dbReference type="InterPro" id="IPR037519">
    <property type="entry name" value="LITAF_fam"/>
</dbReference>
<dbReference type="SMART" id="SM00714">
    <property type="entry name" value="LITAF"/>
    <property type="match status" value="1"/>
</dbReference>
<protein>
    <submittedName>
        <fullName evidence="8">LITAF-like zinc ribbon domain-containing protein</fullName>
    </submittedName>
</protein>
<dbReference type="GO" id="GO:0008270">
    <property type="term" value="F:zinc ion binding"/>
    <property type="evidence" value="ECO:0007669"/>
    <property type="project" value="TreeGrafter"/>
</dbReference>
<reference evidence="9" key="1">
    <citation type="submission" date="2019-04" db="EMBL/GenBank/DDBJ databases">
        <title>Friends and foes A comparative genomics studyof 23 Aspergillus species from section Flavi.</title>
        <authorList>
            <consortium name="DOE Joint Genome Institute"/>
            <person name="Kjaerbolling I."/>
            <person name="Vesth T."/>
            <person name="Frisvad J.C."/>
            <person name="Nybo J.L."/>
            <person name="Theobald S."/>
            <person name="Kildgaard S."/>
            <person name="Isbrandt T."/>
            <person name="Kuo A."/>
            <person name="Sato A."/>
            <person name="Lyhne E.K."/>
            <person name="Kogle M.E."/>
            <person name="Wiebenga A."/>
            <person name="Kun R.S."/>
            <person name="Lubbers R.J."/>
            <person name="Makela M.R."/>
            <person name="Barry K."/>
            <person name="Chovatia M."/>
            <person name="Clum A."/>
            <person name="Daum C."/>
            <person name="Haridas S."/>
            <person name="He G."/>
            <person name="LaButti K."/>
            <person name="Lipzen A."/>
            <person name="Mondo S."/>
            <person name="Riley R."/>
            <person name="Salamov A."/>
            <person name="Simmons B.A."/>
            <person name="Magnuson J.K."/>
            <person name="Henrissat B."/>
            <person name="Mortensen U.H."/>
            <person name="Larsen T.O."/>
            <person name="Devries R.P."/>
            <person name="Grigoriev I.V."/>
            <person name="Machida M."/>
            <person name="Baker S.E."/>
            <person name="Andersen M.R."/>
        </authorList>
    </citation>
    <scope>NUCLEOTIDE SEQUENCE [LARGE SCALE GENOMIC DNA]</scope>
    <source>
        <strain evidence="9">CBS 130017</strain>
    </source>
</reference>
<organism evidence="8 9">
    <name type="scientific">Aspergillus sergii</name>
    <dbReference type="NCBI Taxonomy" id="1034303"/>
    <lineage>
        <taxon>Eukaryota</taxon>
        <taxon>Fungi</taxon>
        <taxon>Dikarya</taxon>
        <taxon>Ascomycota</taxon>
        <taxon>Pezizomycotina</taxon>
        <taxon>Eurotiomycetes</taxon>
        <taxon>Eurotiomycetidae</taxon>
        <taxon>Eurotiales</taxon>
        <taxon>Aspergillaceae</taxon>
        <taxon>Aspergillus</taxon>
        <taxon>Aspergillus subgen. Circumdati</taxon>
    </lineage>
</organism>
<evidence type="ECO:0000313" key="8">
    <source>
        <dbReference type="EMBL" id="KAE8327521.1"/>
    </source>
</evidence>
<feature type="region of interest" description="Disordered" evidence="6">
    <location>
        <begin position="1"/>
        <end position="33"/>
    </location>
</feature>
<evidence type="ECO:0000256" key="4">
    <source>
        <dbReference type="ARBA" id="ARBA00022833"/>
    </source>
</evidence>
<dbReference type="PROSITE" id="PS51837">
    <property type="entry name" value="LITAF"/>
    <property type="match status" value="1"/>
</dbReference>
<dbReference type="GO" id="GO:0016020">
    <property type="term" value="C:membrane"/>
    <property type="evidence" value="ECO:0007669"/>
    <property type="project" value="UniProtKB-SubCell"/>
</dbReference>
<dbReference type="Proteomes" id="UP000325945">
    <property type="component" value="Unassembled WGS sequence"/>
</dbReference>
<keyword evidence="3" id="KW-0479">Metal-binding</keyword>
<name>A0A5N6X2T6_9EURO</name>
<sequence length="118" mass="12561">MSEKPLPPAETNESPEVTPTTKPSTVPAPPGEAPKLIPLTVLSNRPTVVDCPYCHARTATRIELIVGPQATCWSCICCIFFGPLGALIPCILPSCKDCAHYCGSCGRPLAVVKRRGNM</sequence>
<keyword evidence="9" id="KW-1185">Reference proteome</keyword>
<evidence type="ECO:0000256" key="2">
    <source>
        <dbReference type="ARBA" id="ARBA00005975"/>
    </source>
</evidence>
<dbReference type="AlphaFoldDB" id="A0A5N6X2T6"/>
<evidence type="ECO:0000256" key="3">
    <source>
        <dbReference type="ARBA" id="ARBA00022723"/>
    </source>
</evidence>
<evidence type="ECO:0000313" key="9">
    <source>
        <dbReference type="Proteomes" id="UP000325945"/>
    </source>
</evidence>
<dbReference type="Pfam" id="PF10601">
    <property type="entry name" value="zf-LITAF-like"/>
    <property type="match status" value="1"/>
</dbReference>
<comment type="subcellular location">
    <subcellularLocation>
        <location evidence="1">Membrane</location>
        <topology evidence="1">Peripheral membrane protein</topology>
    </subcellularLocation>
</comment>
<evidence type="ECO:0000256" key="1">
    <source>
        <dbReference type="ARBA" id="ARBA00004170"/>
    </source>
</evidence>
<keyword evidence="4" id="KW-0862">Zinc</keyword>
<evidence type="ECO:0000256" key="5">
    <source>
        <dbReference type="ARBA" id="ARBA00023136"/>
    </source>
</evidence>
<dbReference type="InterPro" id="IPR006629">
    <property type="entry name" value="LITAF"/>
</dbReference>
<evidence type="ECO:0000256" key="6">
    <source>
        <dbReference type="SAM" id="MobiDB-lite"/>
    </source>
</evidence>
<dbReference type="PANTHER" id="PTHR23292:SF6">
    <property type="entry name" value="FI16602P1-RELATED"/>
    <property type="match status" value="1"/>
</dbReference>
<dbReference type="EMBL" id="ML741791">
    <property type="protein sequence ID" value="KAE8327521.1"/>
    <property type="molecule type" value="Genomic_DNA"/>
</dbReference>
<feature type="compositionally biased region" description="Polar residues" evidence="6">
    <location>
        <begin position="11"/>
        <end position="24"/>
    </location>
</feature>
<keyword evidence="5" id="KW-0472">Membrane</keyword>
<evidence type="ECO:0000259" key="7">
    <source>
        <dbReference type="PROSITE" id="PS51837"/>
    </source>
</evidence>
<proteinExistence type="inferred from homology"/>
<gene>
    <name evidence="8" type="ORF">BDV39DRAFT_175236</name>
</gene>
<comment type="similarity">
    <text evidence="2">Belongs to the CDIP1/LITAF family.</text>
</comment>
<feature type="domain" description="LITAF" evidence="7">
    <location>
        <begin position="31"/>
        <end position="114"/>
    </location>
</feature>
<accession>A0A5N6X2T6</accession>